<feature type="region of interest" description="Disordered" evidence="2">
    <location>
        <begin position="1"/>
        <end position="39"/>
    </location>
</feature>
<feature type="region of interest" description="Disordered" evidence="2">
    <location>
        <begin position="1465"/>
        <end position="1539"/>
    </location>
</feature>
<dbReference type="Proteomes" id="UP001438707">
    <property type="component" value="Unassembled WGS sequence"/>
</dbReference>
<dbReference type="EMBL" id="JALJOS010000007">
    <property type="protein sequence ID" value="KAK9836661.1"/>
    <property type="molecule type" value="Genomic_DNA"/>
</dbReference>
<keyword evidence="4" id="KW-1185">Reference proteome</keyword>
<evidence type="ECO:0000313" key="3">
    <source>
        <dbReference type="EMBL" id="KAK9836661.1"/>
    </source>
</evidence>
<feature type="compositionally biased region" description="Low complexity" evidence="2">
    <location>
        <begin position="298"/>
        <end position="312"/>
    </location>
</feature>
<feature type="region of interest" description="Disordered" evidence="2">
    <location>
        <begin position="1220"/>
        <end position="1244"/>
    </location>
</feature>
<reference evidence="3 4" key="1">
    <citation type="journal article" date="2024" name="Nat. Commun.">
        <title>Phylogenomics reveals the evolutionary origins of lichenization in chlorophyte algae.</title>
        <authorList>
            <person name="Puginier C."/>
            <person name="Libourel C."/>
            <person name="Otte J."/>
            <person name="Skaloud P."/>
            <person name="Haon M."/>
            <person name="Grisel S."/>
            <person name="Petersen M."/>
            <person name="Berrin J.G."/>
            <person name="Delaux P.M."/>
            <person name="Dal Grande F."/>
            <person name="Keller J."/>
        </authorList>
    </citation>
    <scope>NUCLEOTIDE SEQUENCE [LARGE SCALE GENOMIC DNA]</scope>
    <source>
        <strain evidence="3 4">SAG 2145</strain>
    </source>
</reference>
<feature type="compositionally biased region" description="Low complexity" evidence="2">
    <location>
        <begin position="1492"/>
        <end position="1503"/>
    </location>
</feature>
<feature type="compositionally biased region" description="Polar residues" evidence="2">
    <location>
        <begin position="1504"/>
        <end position="1528"/>
    </location>
</feature>
<protein>
    <submittedName>
        <fullName evidence="3">Uncharacterized protein</fullName>
    </submittedName>
</protein>
<feature type="region of interest" description="Disordered" evidence="2">
    <location>
        <begin position="294"/>
        <end position="316"/>
    </location>
</feature>
<evidence type="ECO:0000256" key="2">
    <source>
        <dbReference type="SAM" id="MobiDB-lite"/>
    </source>
</evidence>
<feature type="region of interest" description="Disordered" evidence="2">
    <location>
        <begin position="598"/>
        <end position="619"/>
    </location>
</feature>
<evidence type="ECO:0000256" key="1">
    <source>
        <dbReference type="SAM" id="Coils"/>
    </source>
</evidence>
<feature type="coiled-coil region" evidence="1">
    <location>
        <begin position="1250"/>
        <end position="1439"/>
    </location>
</feature>
<feature type="coiled-coil region" evidence="1">
    <location>
        <begin position="65"/>
        <end position="141"/>
    </location>
</feature>
<accession>A0AAW1RTI6</accession>
<sequence>MEHSGTAVGKELVPVETSWQITAKHPTHQNQAGETSPVQRLKLAVRSRNAQPVQLSAVALECRQQSQWKQAIEVLEHRAEAAEKRSDDLARANKRLRAQSEKAEKDAHLAQGKAETLAGCLAAADAKRKTAEENLKRLEIRMGQGRQGMALLKAAKMQTQLDASHQHSSDLASRVAHLTDQVAHAEAGQAELQEALSRVATQQGLPGYQPLLELSKAQQELQQLLQSNQTLERQLKVSKQQAAIVDEEVRAGLPLRSQLQEVSGRVLELEAQQRQADEDRSDLLDYIQELEAAREAGSRASEAEPQAQAANPPDERLQTLEAEAAELRREKGQSETRFHDCKGQLEAAQEQLRHALATQEAAQTHLAKLQKDMLHLQRTAKSDRLASASPAKTRQPAIDKLDTSDVQKLREDRDTAASQLALLAARTEDLLRENRSLRQQMQPTKMVQPSPSSVDERCTQLQEQVVAATGQVGKMTSHNERLLEQVRQLEQKALEAELALEEQHEASNVLLQGNTDDQDSCEALSQQIEMLSSEAKGPMTFFPAQQNPLSSWASMVVRLQKAKIQLQHRAVNSNEQETETSVMRSDKARLVTQLKTLDQEQHAGPSAADAGQKQISHPQEDLQAQQLQFLHNKQHSAQQSVRQMQAELNTERADKAILMDGLSELQKRHEALLQETDQVKLQLNRQSALDNSLASSKSAHDADTARLASADQQLHAQADLLKELQTKLQIQQDEANELQLEKASAEERFTQLVLKHDMLKEEQHGSELERQAMDQNYQALSCRCAELEDEATHMNQLKAQLVLATESEDAAHNTLMHLEQEREALSSQLQELQLINTQLLEELSTASEQHRLELQQLDSKNATLREQLQTLQHEDETARSARSRQVQLLEQQLKQSQGETVALKGQYEALLQKHADRVDQAVAASELHQHQLTVLQEELTIRQQKLHSQEAELAAVHVQLDQWKLACNEQEHVCADRQKQVDKQQAVSDDRVQELARQLKQSASHSDELMTKLQASYDEQAQLSADLKQASEACMSLRQELDQTSRLLASEQSHSNAVEEEALEASRKCATLQAEIHGLREAKLEAEYASASHVHAMEQEVSRLGAELTTAQEAGSGLLASQQQLLAELDKAAKYKLHAEEAERRALHLQDQVRLDSGRAQELQGHVQSQQSRSEQLREQLEDECSKSGQLQQQLEAAHAETTRLSAALDSIQAASLASQPSRAVQQHEVDADAGASTPSSEERRVMQVAQISEMSLKLHEAEVQNLQHQIQLQQDEISRLQNALQDQADLLQCQQEECQSRARALQQDLNDQIRLVQQHQHDSSWAQEASDQLEAQHQADVGQLQLEIKSLRSEAKNTHAEALVLRADEKTAWHARENAMTEIQDKLHAAERDVASLQRERNSLLHQLAASKRDEGRLQRLQQQCAALEEENAALSDSLASQAKALTTEALEDAAGSFATLPAQHDARKADDSSAQQAMESTSKHTETGLAEAAASEVSASSGRGQRTRSFSAGSATASEANSTRSDGTLHEKLHGLQANFKQMRMRYQAGTSAAQAQ</sequence>
<feature type="compositionally biased region" description="Basic and acidic residues" evidence="2">
    <location>
        <begin position="397"/>
        <end position="412"/>
    </location>
</feature>
<gene>
    <name evidence="3" type="ORF">WJX74_005530</name>
</gene>
<feature type="coiled-coil region" evidence="1">
    <location>
        <begin position="214"/>
        <end position="279"/>
    </location>
</feature>
<keyword evidence="1" id="KW-0175">Coiled coil</keyword>
<comment type="caution">
    <text evidence="3">The sequence shown here is derived from an EMBL/GenBank/DDBJ whole genome shotgun (WGS) entry which is preliminary data.</text>
</comment>
<feature type="coiled-coil region" evidence="1">
    <location>
        <begin position="472"/>
        <end position="506"/>
    </location>
</feature>
<name>A0AAW1RTI6_9CHLO</name>
<proteinExistence type="predicted"/>
<feature type="coiled-coil region" evidence="1">
    <location>
        <begin position="707"/>
        <end position="874"/>
    </location>
</feature>
<feature type="region of interest" description="Disordered" evidence="2">
    <location>
        <begin position="380"/>
        <end position="412"/>
    </location>
</feature>
<evidence type="ECO:0000313" key="4">
    <source>
        <dbReference type="Proteomes" id="UP001438707"/>
    </source>
</evidence>
<organism evidence="3 4">
    <name type="scientific">Apatococcus lobatus</name>
    <dbReference type="NCBI Taxonomy" id="904363"/>
    <lineage>
        <taxon>Eukaryota</taxon>
        <taxon>Viridiplantae</taxon>
        <taxon>Chlorophyta</taxon>
        <taxon>core chlorophytes</taxon>
        <taxon>Trebouxiophyceae</taxon>
        <taxon>Chlorellales</taxon>
        <taxon>Chlorellaceae</taxon>
        <taxon>Apatococcus</taxon>
    </lineage>
</organism>
<feature type="compositionally biased region" description="Basic and acidic residues" evidence="2">
    <location>
        <begin position="1175"/>
        <end position="1186"/>
    </location>
</feature>
<feature type="compositionally biased region" description="Polar residues" evidence="2">
    <location>
        <begin position="28"/>
        <end position="38"/>
    </location>
</feature>
<feature type="region of interest" description="Disordered" evidence="2">
    <location>
        <begin position="1159"/>
        <end position="1189"/>
    </location>
</feature>